<feature type="signal peptide" evidence="2">
    <location>
        <begin position="1"/>
        <end position="21"/>
    </location>
</feature>
<evidence type="ECO:0008006" key="5">
    <source>
        <dbReference type="Google" id="ProtNLM"/>
    </source>
</evidence>
<sequence>MSFKFILIATLLLLCIASSNSTITPFSRNRKIIDEGGGKIHIHKGKKITAEPSRSPPAKSTKNYIT</sequence>
<gene>
    <name evidence="3" type="ORF">ISN45_Aa02g013220</name>
</gene>
<protein>
    <recommendedName>
        <fullName evidence="5">Transmembrane protein</fullName>
    </recommendedName>
</protein>
<name>A0A8T2BIZ7_9BRAS</name>
<dbReference type="EMBL" id="JAEFBK010000007">
    <property type="protein sequence ID" value="KAG7585976.1"/>
    <property type="molecule type" value="Genomic_DNA"/>
</dbReference>
<evidence type="ECO:0000256" key="2">
    <source>
        <dbReference type="SAM" id="SignalP"/>
    </source>
</evidence>
<keyword evidence="4" id="KW-1185">Reference proteome</keyword>
<evidence type="ECO:0000313" key="3">
    <source>
        <dbReference type="EMBL" id="KAG7585976.1"/>
    </source>
</evidence>
<reference evidence="3 4" key="1">
    <citation type="submission" date="2020-12" db="EMBL/GenBank/DDBJ databases">
        <title>Concerted genomic and epigenomic changes stabilize Arabidopsis allopolyploids.</title>
        <authorList>
            <person name="Chen Z."/>
        </authorList>
    </citation>
    <scope>NUCLEOTIDE SEQUENCE [LARGE SCALE GENOMIC DNA]</scope>
    <source>
        <strain evidence="3">Allo738</strain>
        <tissue evidence="3">Leaf</tissue>
    </source>
</reference>
<organism evidence="3 4">
    <name type="scientific">Arabidopsis thaliana x Arabidopsis arenosa</name>
    <dbReference type="NCBI Taxonomy" id="1240361"/>
    <lineage>
        <taxon>Eukaryota</taxon>
        <taxon>Viridiplantae</taxon>
        <taxon>Streptophyta</taxon>
        <taxon>Embryophyta</taxon>
        <taxon>Tracheophyta</taxon>
        <taxon>Spermatophyta</taxon>
        <taxon>Magnoliopsida</taxon>
        <taxon>eudicotyledons</taxon>
        <taxon>Gunneridae</taxon>
        <taxon>Pentapetalae</taxon>
        <taxon>rosids</taxon>
        <taxon>malvids</taxon>
        <taxon>Brassicales</taxon>
        <taxon>Brassicaceae</taxon>
        <taxon>Camelineae</taxon>
        <taxon>Arabidopsis</taxon>
    </lineage>
</organism>
<proteinExistence type="predicted"/>
<dbReference type="AlphaFoldDB" id="A0A8T2BIZ7"/>
<dbReference type="Proteomes" id="UP000694240">
    <property type="component" value="Chromosome 7"/>
</dbReference>
<accession>A0A8T2BIZ7</accession>
<keyword evidence="2" id="KW-0732">Signal</keyword>
<feature type="region of interest" description="Disordered" evidence="1">
    <location>
        <begin position="45"/>
        <end position="66"/>
    </location>
</feature>
<feature type="chain" id="PRO_5035813175" description="Transmembrane protein" evidence="2">
    <location>
        <begin position="22"/>
        <end position="66"/>
    </location>
</feature>
<comment type="caution">
    <text evidence="3">The sequence shown here is derived from an EMBL/GenBank/DDBJ whole genome shotgun (WGS) entry which is preliminary data.</text>
</comment>
<evidence type="ECO:0000256" key="1">
    <source>
        <dbReference type="SAM" id="MobiDB-lite"/>
    </source>
</evidence>
<evidence type="ECO:0000313" key="4">
    <source>
        <dbReference type="Proteomes" id="UP000694240"/>
    </source>
</evidence>